<keyword evidence="3" id="KW-1185">Reference proteome</keyword>
<comment type="caution">
    <text evidence="2">The sequence shown here is derived from an EMBL/GenBank/DDBJ whole genome shotgun (WGS) entry which is preliminary data.</text>
</comment>
<gene>
    <name evidence="2" type="ORF">BGZ80_010431</name>
</gene>
<dbReference type="Pfam" id="PF00561">
    <property type="entry name" value="Abhydrolase_1"/>
    <property type="match status" value="1"/>
</dbReference>
<feature type="domain" description="AB hydrolase-1" evidence="1">
    <location>
        <begin position="77"/>
        <end position="317"/>
    </location>
</feature>
<sequence length="460" mass="52090">MPSHAITRPTPGVMLSTAVALYLSYKVFRLIDAQRRRSAIEPSPTSPVLVDNFQFVQVNGKKLRVVHIPHALGSKVPLLVFIHGVGGQLEQFEKQIEYFSLSTHILAIDLCGYGGSDVPESFDHYTTDAYVEDIVILLQRYKSEDTVLICHSYGCAVGTHLYSRLESDSENTIKAMVMIGPKAAMTQHEVEGRVKLSKTPDWAIDFVRKFDRLGGAHSQSVNRLLHASAEDDLRRKQLKWNRASKTTVLRRLLMGARIPTPDEFRKIQCPLLLMVGEDDRVCPSVNVEQIYKWCRSANERTKSPFIIPKAGHQTMLEKWEHVTPIISSFLIKDCEMTTMDPAWQITKKCQEENKWSLKNTEKVGFIVDISKDEPPYRTSDFEATSITYTKLPTVSKIPPSKEDVERFIAHCNACWAQKPGVEIAVHCHYGIKDTRLLKLYVTLKALDHHAVSGMFIILQA</sequence>
<dbReference type="Proteomes" id="UP000703661">
    <property type="component" value="Unassembled WGS sequence"/>
</dbReference>
<dbReference type="PANTHER" id="PTHR43798">
    <property type="entry name" value="MONOACYLGLYCEROL LIPASE"/>
    <property type="match status" value="1"/>
</dbReference>
<evidence type="ECO:0000313" key="3">
    <source>
        <dbReference type="Proteomes" id="UP000703661"/>
    </source>
</evidence>
<dbReference type="SUPFAM" id="SSF52799">
    <property type="entry name" value="(Phosphotyrosine protein) phosphatases II"/>
    <property type="match status" value="1"/>
</dbReference>
<accession>A0A9P6MVC5</accession>
<dbReference type="Gene3D" id="3.90.190.10">
    <property type="entry name" value="Protein tyrosine phosphatase superfamily"/>
    <property type="match status" value="1"/>
</dbReference>
<organism evidence="2 3">
    <name type="scientific">Entomortierella chlamydospora</name>
    <dbReference type="NCBI Taxonomy" id="101097"/>
    <lineage>
        <taxon>Eukaryota</taxon>
        <taxon>Fungi</taxon>
        <taxon>Fungi incertae sedis</taxon>
        <taxon>Mucoromycota</taxon>
        <taxon>Mortierellomycotina</taxon>
        <taxon>Mortierellomycetes</taxon>
        <taxon>Mortierellales</taxon>
        <taxon>Mortierellaceae</taxon>
        <taxon>Entomortierella</taxon>
    </lineage>
</organism>
<dbReference type="EMBL" id="JAAAID010000725">
    <property type="protein sequence ID" value="KAG0014448.1"/>
    <property type="molecule type" value="Genomic_DNA"/>
</dbReference>
<dbReference type="PANTHER" id="PTHR43798:SF33">
    <property type="entry name" value="HYDROLASE, PUTATIVE (AFU_ORTHOLOGUE AFUA_2G14860)-RELATED"/>
    <property type="match status" value="1"/>
</dbReference>
<reference evidence="2" key="1">
    <citation type="journal article" date="2020" name="Fungal Divers.">
        <title>Resolving the Mortierellaceae phylogeny through synthesis of multi-gene phylogenetics and phylogenomics.</title>
        <authorList>
            <person name="Vandepol N."/>
            <person name="Liber J."/>
            <person name="Desiro A."/>
            <person name="Na H."/>
            <person name="Kennedy M."/>
            <person name="Barry K."/>
            <person name="Grigoriev I.V."/>
            <person name="Miller A.N."/>
            <person name="O'Donnell K."/>
            <person name="Stajich J.E."/>
            <person name="Bonito G."/>
        </authorList>
    </citation>
    <scope>NUCLEOTIDE SEQUENCE</scope>
    <source>
        <strain evidence="2">NRRL 2769</strain>
    </source>
</reference>
<dbReference type="GO" id="GO:0016020">
    <property type="term" value="C:membrane"/>
    <property type="evidence" value="ECO:0007669"/>
    <property type="project" value="TreeGrafter"/>
</dbReference>
<protein>
    <recommendedName>
        <fullName evidence="1">AB hydrolase-1 domain-containing protein</fullName>
    </recommendedName>
</protein>
<name>A0A9P6MVC5_9FUNG</name>
<dbReference type="InterPro" id="IPR050266">
    <property type="entry name" value="AB_hydrolase_sf"/>
</dbReference>
<dbReference type="InterPro" id="IPR000073">
    <property type="entry name" value="AB_hydrolase_1"/>
</dbReference>
<evidence type="ECO:0000259" key="1">
    <source>
        <dbReference type="Pfam" id="PF00561"/>
    </source>
</evidence>
<dbReference type="SUPFAM" id="SSF53474">
    <property type="entry name" value="alpha/beta-Hydrolases"/>
    <property type="match status" value="1"/>
</dbReference>
<dbReference type="InterPro" id="IPR029021">
    <property type="entry name" value="Prot-tyrosine_phosphatase-like"/>
</dbReference>
<dbReference type="AlphaFoldDB" id="A0A9P6MVC5"/>
<dbReference type="Gene3D" id="3.40.50.1820">
    <property type="entry name" value="alpha/beta hydrolase"/>
    <property type="match status" value="1"/>
</dbReference>
<proteinExistence type="predicted"/>
<dbReference type="InterPro" id="IPR029058">
    <property type="entry name" value="AB_hydrolase_fold"/>
</dbReference>
<evidence type="ECO:0000313" key="2">
    <source>
        <dbReference type="EMBL" id="KAG0014448.1"/>
    </source>
</evidence>